<dbReference type="EMBL" id="JBCPYA010000001">
    <property type="protein sequence ID" value="MEN2468428.1"/>
    <property type="molecule type" value="Genomic_DNA"/>
</dbReference>
<dbReference type="Proteomes" id="UP001466933">
    <property type="component" value="Unassembled WGS sequence"/>
</dbReference>
<organism evidence="1 2">
    <name type="scientific">Burkholderia theae</name>
    <dbReference type="NCBI Taxonomy" id="3143496"/>
    <lineage>
        <taxon>Bacteria</taxon>
        <taxon>Pseudomonadati</taxon>
        <taxon>Pseudomonadota</taxon>
        <taxon>Betaproteobacteria</taxon>
        <taxon>Burkholderiales</taxon>
        <taxon>Burkholderiaceae</taxon>
        <taxon>Burkholderia</taxon>
    </lineage>
</organism>
<reference evidence="1 2" key="1">
    <citation type="submission" date="2024-05" db="EMBL/GenBank/DDBJ databases">
        <title>Burkholderia sp. Nov. a novel bacteria isolated from rhizosphere soil of Camellia sinensis.</title>
        <authorList>
            <person name="Dong Y."/>
        </authorList>
    </citation>
    <scope>NUCLEOTIDE SEQUENCE [LARGE SCALE GENOMIC DNA]</scope>
    <source>
        <strain evidence="1 2">GS2Y</strain>
    </source>
</reference>
<name>A0ABU9W8U0_9BURK</name>
<gene>
    <name evidence="1" type="ORF">VOI36_00880</name>
</gene>
<protein>
    <recommendedName>
        <fullName evidence="3">Fis family transcriptional regulator</fullName>
    </recommendedName>
</protein>
<evidence type="ECO:0000313" key="1">
    <source>
        <dbReference type="EMBL" id="MEN2468428.1"/>
    </source>
</evidence>
<keyword evidence="2" id="KW-1185">Reference proteome</keyword>
<sequence length="152" mass="17127">MKQKRKGRTPRTKAALLPLPAALARNISIEYHLALAAMRSGNGTHDTMVALMRALYMTYFMLEAPVQADDLAFLLDIEAILQKSIEAAAQGQGWFVSDEYLTFIERLLLRLDTLVGGVPSYRYREAWARLDCFVKSSEVSPLPGSRLLHTWQ</sequence>
<comment type="caution">
    <text evidence="1">The sequence shown here is derived from an EMBL/GenBank/DDBJ whole genome shotgun (WGS) entry which is preliminary data.</text>
</comment>
<evidence type="ECO:0008006" key="3">
    <source>
        <dbReference type="Google" id="ProtNLM"/>
    </source>
</evidence>
<accession>A0ABU9W8U0</accession>
<dbReference type="RefSeq" id="WP_343490382.1">
    <property type="nucleotide sequence ID" value="NZ_JBCPYA010000001.1"/>
</dbReference>
<evidence type="ECO:0000313" key="2">
    <source>
        <dbReference type="Proteomes" id="UP001466933"/>
    </source>
</evidence>
<proteinExistence type="predicted"/>